<dbReference type="EMBL" id="BARV01026793">
    <property type="protein sequence ID" value="GAI44739.1"/>
    <property type="molecule type" value="Genomic_DNA"/>
</dbReference>
<accession>X1QN91</accession>
<reference evidence="1" key="1">
    <citation type="journal article" date="2014" name="Front. Microbiol.">
        <title>High frequency of phylogenetically diverse reductive dehalogenase-homologous genes in deep subseafloor sedimentary metagenomes.</title>
        <authorList>
            <person name="Kawai M."/>
            <person name="Futagami T."/>
            <person name="Toyoda A."/>
            <person name="Takaki Y."/>
            <person name="Nishi S."/>
            <person name="Hori S."/>
            <person name="Arai W."/>
            <person name="Tsubouchi T."/>
            <person name="Morono Y."/>
            <person name="Uchiyama I."/>
            <person name="Ito T."/>
            <person name="Fujiyama A."/>
            <person name="Inagaki F."/>
            <person name="Takami H."/>
        </authorList>
    </citation>
    <scope>NUCLEOTIDE SEQUENCE</scope>
    <source>
        <strain evidence="1">Expedition CK06-06</strain>
    </source>
</reference>
<gene>
    <name evidence="1" type="ORF">S06H3_43224</name>
</gene>
<name>X1QN91_9ZZZZ</name>
<feature type="non-terminal residue" evidence="1">
    <location>
        <position position="1"/>
    </location>
</feature>
<organism evidence="1">
    <name type="scientific">marine sediment metagenome</name>
    <dbReference type="NCBI Taxonomy" id="412755"/>
    <lineage>
        <taxon>unclassified sequences</taxon>
        <taxon>metagenomes</taxon>
        <taxon>ecological metagenomes</taxon>
    </lineage>
</organism>
<comment type="caution">
    <text evidence="1">The sequence shown here is derived from an EMBL/GenBank/DDBJ whole genome shotgun (WGS) entry which is preliminary data.</text>
</comment>
<proteinExistence type="predicted"/>
<sequence length="263" mass="29469">EIEDASVLITFCIGADSQNVIQLEEGELSSWVRQIVGRIESDLKITEHPDQRCALLRLRADRYLIPGPRNDNVPDINKAMECWLELASIIDQTHLFPLDNFSDELTQLTSLPLDIHKHSDYHRLTQQVDEALEKRFGAFTAADKCRDRAITLFEKGQYLDALNEIHNAKVKWFASETLEGSVLATRLAARCYQELGLAFAAKYYSLIGASISINCPDEPVSRHASAALVDAAFSDYIQGAFCGFFEFSDFASVVYRALSAEGR</sequence>
<dbReference type="AlphaFoldDB" id="X1QN91"/>
<feature type="non-terminal residue" evidence="1">
    <location>
        <position position="263"/>
    </location>
</feature>
<protein>
    <submittedName>
        <fullName evidence="1">Uncharacterized protein</fullName>
    </submittedName>
</protein>
<evidence type="ECO:0000313" key="1">
    <source>
        <dbReference type="EMBL" id="GAI44739.1"/>
    </source>
</evidence>